<evidence type="ECO:0000313" key="1">
    <source>
        <dbReference type="EMBL" id="MFD1262635.1"/>
    </source>
</evidence>
<dbReference type="RefSeq" id="WP_277830241.1">
    <property type="nucleotide sequence ID" value="NZ_JARQZE010000001.1"/>
</dbReference>
<accession>A0ABW3W9W9</accession>
<name>A0ABW3W9W9_9RHOO</name>
<keyword evidence="2" id="KW-1185">Reference proteome</keyword>
<protein>
    <submittedName>
        <fullName evidence="1">Uncharacterized protein</fullName>
    </submittedName>
</protein>
<proteinExistence type="predicted"/>
<comment type="caution">
    <text evidence="1">The sequence shown here is derived from an EMBL/GenBank/DDBJ whole genome shotgun (WGS) entry which is preliminary data.</text>
</comment>
<dbReference type="EMBL" id="JBHTMC010000006">
    <property type="protein sequence ID" value="MFD1262635.1"/>
    <property type="molecule type" value="Genomic_DNA"/>
</dbReference>
<reference evidence="2" key="1">
    <citation type="journal article" date="2019" name="Int. J. Syst. Evol. Microbiol.">
        <title>The Global Catalogue of Microorganisms (GCM) 10K type strain sequencing project: providing services to taxonomists for standard genome sequencing and annotation.</title>
        <authorList>
            <consortium name="The Broad Institute Genomics Platform"/>
            <consortium name="The Broad Institute Genome Sequencing Center for Infectious Disease"/>
            <person name="Wu L."/>
            <person name="Ma J."/>
        </authorList>
    </citation>
    <scope>NUCLEOTIDE SEQUENCE [LARGE SCALE GENOMIC DNA]</scope>
    <source>
        <strain evidence="2">CCUG 48884</strain>
    </source>
</reference>
<dbReference type="Proteomes" id="UP001597158">
    <property type="component" value="Unassembled WGS sequence"/>
</dbReference>
<gene>
    <name evidence="1" type="ORF">ACFQ4M_03510</name>
</gene>
<evidence type="ECO:0000313" key="2">
    <source>
        <dbReference type="Proteomes" id="UP001597158"/>
    </source>
</evidence>
<sequence length="137" mass="14545">MKLASTDLHHPRARREALAIARLGPGPHLLALSQFAAVFDSLCDGVQFPNAPYLGASYGIESVFDEQHRAGAVTVFYRVFWGSDACGLVAALCQADFGRPVFMAMTGFGLPGAAGHGDKTRAVDAALRLARARSVDL</sequence>
<organism evidence="1 2">
    <name type="scientific">Thauera mechernichensis</name>
    <dbReference type="NCBI Taxonomy" id="82788"/>
    <lineage>
        <taxon>Bacteria</taxon>
        <taxon>Pseudomonadati</taxon>
        <taxon>Pseudomonadota</taxon>
        <taxon>Betaproteobacteria</taxon>
        <taxon>Rhodocyclales</taxon>
        <taxon>Zoogloeaceae</taxon>
        <taxon>Thauera</taxon>
    </lineage>
</organism>